<keyword evidence="7" id="KW-0328">Glycosyltransferase</keyword>
<sequence length="807" mass="87408">MVAGEASGDLLAAALIQQLTSRLPAASMYFGIGGPKMTALGFNARWPSEKLSVRGYVEALRNIPEILRIRSALKRQLLAAPPTVFVGIDAPDFNLGLEAQLRRAGIPTIHFISPSIWAWRGARIKKIQRATDLMLCLFPFEPEIYARAGVAARYVGHPLADVIPLVPNPVAARRRLDLPVTGPIIAVLPGSRRSEIALIAPTFLAAMALMQASEPGLRFILPAASAAIRAQLQPLIAKYPQLSLTVLEGDSHSALEAADAVLIASGTATLEAALYKKPMVISYQVPWLTAQIMKRQGYLPYVGLPNILAGRFVVPELLQHLATPDALARAMMEQLNDHANRDQLTQIFTQMHHTLKCDSAAVAADAITEFMQASQRQAAQFVAPLKLICGVDEAGRGPLAGPVVAAAVMLDASRPIEGLADSKTLSAKKRALLFDLICERALAFSIASASVDEIDRLNILHATMLAMQRAVETLPITPSLAKIDGNRCPPLKMQALAIVRGDALLPEISAASILAKVTRDRMLLELHAAHPEYGFAAHAGYGTPQHLAALKQHGPCIHHRRSFAPTYIMKTITARDNPFFKRLKQLAGALTRERRAGQALAEGLHLASTYLDTLGQPRFCIIAESTLSDHKMQHSLQPVISRIELARMVVLSDTLFAQLSTLARAAQGGNVIFLIDIPAPELSQKITRDCIILDGVQDADSHNATSIYQQDLIKPFAWIWGNEGAGVSATWREHAAHSVTIPQPGGMESINVAAAAANSKVGKKAIKKARKKASKKVRKKPWKIKEIMGLSDRDCEGLFVHHAITPE</sequence>
<keyword evidence="11 15" id="KW-0255">Endonuclease</keyword>
<dbReference type="GO" id="GO:0005737">
    <property type="term" value="C:cytoplasm"/>
    <property type="evidence" value="ECO:0007669"/>
    <property type="project" value="UniProtKB-SubCell"/>
</dbReference>
<dbReference type="PANTHER" id="PTHR30372:SF4">
    <property type="entry name" value="LIPID-A-DISACCHARIDE SYNTHASE, MITOCHONDRIAL-RELATED"/>
    <property type="match status" value="1"/>
</dbReference>
<evidence type="ECO:0000256" key="7">
    <source>
        <dbReference type="ARBA" id="ARBA00022676"/>
    </source>
</evidence>
<dbReference type="Gene3D" id="3.40.1280.10">
    <property type="match status" value="1"/>
</dbReference>
<dbReference type="SUPFAM" id="SSF55315">
    <property type="entry name" value="L30e-like"/>
    <property type="match status" value="1"/>
</dbReference>
<evidence type="ECO:0000256" key="2">
    <source>
        <dbReference type="ARBA" id="ARBA00004496"/>
    </source>
</evidence>
<feature type="binding site" evidence="15">
    <location>
        <position position="392"/>
    </location>
    <ligand>
        <name>a divalent metal cation</name>
        <dbReference type="ChEBI" id="CHEBI:60240"/>
    </ligand>
</feature>
<evidence type="ECO:0000313" key="19">
    <source>
        <dbReference type="Proteomes" id="UP000823405"/>
    </source>
</evidence>
<dbReference type="InterPro" id="IPR024567">
    <property type="entry name" value="RNase_HII/HIII_dom"/>
</dbReference>
<dbReference type="GO" id="GO:0006401">
    <property type="term" value="P:RNA catabolic process"/>
    <property type="evidence" value="ECO:0007669"/>
    <property type="project" value="UniProtKB-UniRule"/>
</dbReference>
<dbReference type="Pfam" id="PF02684">
    <property type="entry name" value="LpxB"/>
    <property type="match status" value="1"/>
</dbReference>
<dbReference type="PROSITE" id="PS51975">
    <property type="entry name" value="RNASE_H_2"/>
    <property type="match status" value="1"/>
</dbReference>
<dbReference type="InterPro" id="IPR029026">
    <property type="entry name" value="tRNA_m1G_MTases_N"/>
</dbReference>
<keyword evidence="9 15" id="KW-0540">Nuclease</keyword>
<dbReference type="NCBIfam" id="NF000595">
    <property type="entry name" value="PRK00015.1-3"/>
    <property type="match status" value="1"/>
</dbReference>
<feature type="binding site" evidence="15">
    <location>
        <position position="393"/>
    </location>
    <ligand>
        <name>a divalent metal cation</name>
        <dbReference type="ChEBI" id="CHEBI:60240"/>
    </ligand>
</feature>
<comment type="cofactor">
    <cofactor evidence="1">
        <name>Mg(2+)</name>
        <dbReference type="ChEBI" id="CHEBI:18420"/>
    </cofactor>
</comment>
<comment type="similarity">
    <text evidence="16">Belongs to the RNase HII family.</text>
</comment>
<dbReference type="HAMAP" id="MF_00052_B">
    <property type="entry name" value="RNase_HII_B"/>
    <property type="match status" value="1"/>
</dbReference>
<accession>A0A9P6RR45</accession>
<evidence type="ECO:0000256" key="16">
    <source>
        <dbReference type="RuleBase" id="RU003515"/>
    </source>
</evidence>
<evidence type="ECO:0000313" key="18">
    <source>
        <dbReference type="EMBL" id="KAG0322919.1"/>
    </source>
</evidence>
<evidence type="ECO:0000256" key="11">
    <source>
        <dbReference type="ARBA" id="ARBA00022759"/>
    </source>
</evidence>
<dbReference type="GO" id="GO:0008915">
    <property type="term" value="F:lipid-A-disaccharide synthase activity"/>
    <property type="evidence" value="ECO:0007669"/>
    <property type="project" value="UniProtKB-EC"/>
</dbReference>
<dbReference type="FunFam" id="3.30.420.10:FF:000006">
    <property type="entry name" value="Ribonuclease HII"/>
    <property type="match status" value="1"/>
</dbReference>
<dbReference type="InterPro" id="IPR036397">
    <property type="entry name" value="RNaseH_sf"/>
</dbReference>
<dbReference type="GO" id="GO:0006396">
    <property type="term" value="P:RNA processing"/>
    <property type="evidence" value="ECO:0007669"/>
    <property type="project" value="InterPro"/>
</dbReference>
<protein>
    <recommendedName>
        <fullName evidence="16">Ribonuclease</fullName>
        <ecNumber evidence="16">3.1.26.4</ecNumber>
    </recommendedName>
</protein>
<organism evidence="18 19">
    <name type="scientific">Linnemannia gamsii</name>
    <dbReference type="NCBI Taxonomy" id="64522"/>
    <lineage>
        <taxon>Eukaryota</taxon>
        <taxon>Fungi</taxon>
        <taxon>Fungi incertae sedis</taxon>
        <taxon>Mucoromycota</taxon>
        <taxon>Mortierellomycotina</taxon>
        <taxon>Mortierellomycetes</taxon>
        <taxon>Mortierellales</taxon>
        <taxon>Mortierellaceae</taxon>
        <taxon>Linnemannia</taxon>
    </lineage>
</organism>
<evidence type="ECO:0000256" key="1">
    <source>
        <dbReference type="ARBA" id="ARBA00001946"/>
    </source>
</evidence>
<gene>
    <name evidence="18" type="ORF">BGZ97_002675</name>
</gene>
<dbReference type="GO" id="GO:0009245">
    <property type="term" value="P:lipid A biosynthetic process"/>
    <property type="evidence" value="ECO:0007669"/>
    <property type="project" value="UniProtKB-KW"/>
</dbReference>
<keyword evidence="6" id="KW-0489">Methyltransferase</keyword>
<feature type="domain" description="RNase H type-2" evidence="17">
    <location>
        <begin position="386"/>
        <end position="575"/>
    </location>
</feature>
<dbReference type="GO" id="GO:0005543">
    <property type="term" value="F:phospholipid binding"/>
    <property type="evidence" value="ECO:0007669"/>
    <property type="project" value="TreeGrafter"/>
</dbReference>
<dbReference type="Gene3D" id="3.30.420.10">
    <property type="entry name" value="Ribonuclease H-like superfamily/Ribonuclease H"/>
    <property type="match status" value="1"/>
</dbReference>
<name>A0A9P6RR45_9FUNG</name>
<keyword evidence="19" id="KW-1185">Reference proteome</keyword>
<dbReference type="InterPro" id="IPR029028">
    <property type="entry name" value="Alpha/beta_knot_MTases"/>
</dbReference>
<keyword evidence="3" id="KW-0963">Cytoplasm</keyword>
<dbReference type="GO" id="GO:0046872">
    <property type="term" value="F:metal ion binding"/>
    <property type="evidence" value="ECO:0007669"/>
    <property type="project" value="UniProtKB-KW"/>
</dbReference>
<evidence type="ECO:0000256" key="15">
    <source>
        <dbReference type="PROSITE-ProRule" id="PRU01319"/>
    </source>
</evidence>
<dbReference type="GO" id="GO:0016020">
    <property type="term" value="C:membrane"/>
    <property type="evidence" value="ECO:0007669"/>
    <property type="project" value="GOC"/>
</dbReference>
<dbReference type="HAMAP" id="MF_00392">
    <property type="entry name" value="LpxB"/>
    <property type="match status" value="1"/>
</dbReference>
<evidence type="ECO:0000256" key="4">
    <source>
        <dbReference type="ARBA" id="ARBA00022516"/>
    </source>
</evidence>
<keyword evidence="13" id="KW-0443">Lipid metabolism</keyword>
<dbReference type="SUPFAM" id="SSF53756">
    <property type="entry name" value="UDP-Glycosyltransferase/glycogen phosphorylase"/>
    <property type="match status" value="1"/>
</dbReference>
<dbReference type="CDD" id="cd07182">
    <property type="entry name" value="RNase_HII_bacteria_HII_like"/>
    <property type="match status" value="1"/>
</dbReference>
<evidence type="ECO:0000256" key="10">
    <source>
        <dbReference type="ARBA" id="ARBA00022723"/>
    </source>
</evidence>
<dbReference type="SUPFAM" id="SSF53098">
    <property type="entry name" value="Ribonuclease H-like"/>
    <property type="match status" value="1"/>
</dbReference>
<reference evidence="18" key="1">
    <citation type="journal article" date="2020" name="Fungal Divers.">
        <title>Resolving the Mortierellaceae phylogeny through synthesis of multi-gene phylogenetics and phylogenomics.</title>
        <authorList>
            <person name="Vandepol N."/>
            <person name="Liber J."/>
            <person name="Desiro A."/>
            <person name="Na H."/>
            <person name="Kennedy M."/>
            <person name="Barry K."/>
            <person name="Grigoriev I.V."/>
            <person name="Miller A.N."/>
            <person name="O'Donnell K."/>
            <person name="Stajich J.E."/>
            <person name="Bonito G."/>
        </authorList>
    </citation>
    <scope>NUCLEOTIDE SEQUENCE</scope>
    <source>
        <strain evidence="18">NVP60</strain>
    </source>
</reference>
<proteinExistence type="inferred from homology"/>
<evidence type="ECO:0000256" key="8">
    <source>
        <dbReference type="ARBA" id="ARBA00022679"/>
    </source>
</evidence>
<evidence type="ECO:0000256" key="13">
    <source>
        <dbReference type="ARBA" id="ARBA00023098"/>
    </source>
</evidence>
<dbReference type="Pfam" id="PF00588">
    <property type="entry name" value="SpoU_methylase"/>
    <property type="match status" value="1"/>
</dbReference>
<keyword evidence="4" id="KW-0444">Lipid biosynthesis</keyword>
<dbReference type="Proteomes" id="UP000823405">
    <property type="component" value="Unassembled WGS sequence"/>
</dbReference>
<comment type="cofactor">
    <cofactor evidence="15">
        <name>Mn(2+)</name>
        <dbReference type="ChEBI" id="CHEBI:29035"/>
    </cofactor>
    <cofactor evidence="15">
        <name>Mg(2+)</name>
        <dbReference type="ChEBI" id="CHEBI:18420"/>
    </cofactor>
    <text evidence="15">Manganese or magnesium. Binds 1 divalent metal ion per monomer in the absence of substrate. May bind a second metal ion after substrate binding.</text>
</comment>
<dbReference type="NCBIfam" id="TIGR00215">
    <property type="entry name" value="lpxB"/>
    <property type="match status" value="1"/>
</dbReference>
<evidence type="ECO:0000256" key="9">
    <source>
        <dbReference type="ARBA" id="ARBA00022722"/>
    </source>
</evidence>
<feature type="binding site" evidence="15">
    <location>
        <position position="484"/>
    </location>
    <ligand>
        <name>a divalent metal cation</name>
        <dbReference type="ChEBI" id="CHEBI:60240"/>
    </ligand>
</feature>
<dbReference type="InterPro" id="IPR001537">
    <property type="entry name" value="SpoU_MeTrfase"/>
</dbReference>
<comment type="catalytic activity">
    <reaction evidence="15 16">
        <text>Endonucleolytic cleavage to 5'-phosphomonoester.</text>
        <dbReference type="EC" id="3.1.26.4"/>
    </reaction>
</comment>
<dbReference type="EC" id="3.1.26.4" evidence="16"/>
<dbReference type="InterPro" id="IPR012337">
    <property type="entry name" value="RNaseH-like_sf"/>
</dbReference>
<dbReference type="InterPro" id="IPR029064">
    <property type="entry name" value="Ribosomal_eL30-like_sf"/>
</dbReference>
<dbReference type="GO" id="GO:0003723">
    <property type="term" value="F:RNA binding"/>
    <property type="evidence" value="ECO:0007669"/>
    <property type="project" value="UniProtKB-UniRule"/>
</dbReference>
<evidence type="ECO:0000256" key="6">
    <source>
        <dbReference type="ARBA" id="ARBA00022603"/>
    </source>
</evidence>
<keyword evidence="10 15" id="KW-0479">Metal-binding</keyword>
<dbReference type="GO" id="GO:0008173">
    <property type="term" value="F:RNA methyltransferase activity"/>
    <property type="evidence" value="ECO:0007669"/>
    <property type="project" value="InterPro"/>
</dbReference>
<comment type="subcellular location">
    <subcellularLocation>
        <location evidence="2">Cytoplasm</location>
    </subcellularLocation>
</comment>
<comment type="caution">
    <text evidence="18">The sequence shown here is derived from an EMBL/GenBank/DDBJ whole genome shotgun (WGS) entry which is preliminary data.</text>
</comment>
<dbReference type="GO" id="GO:0004523">
    <property type="term" value="F:RNA-DNA hybrid ribonuclease activity"/>
    <property type="evidence" value="ECO:0007669"/>
    <property type="project" value="UniProtKB-UniRule"/>
</dbReference>
<dbReference type="InterPro" id="IPR022898">
    <property type="entry name" value="RNase_HII"/>
</dbReference>
<keyword evidence="5" id="KW-0441">Lipid A biosynthesis</keyword>
<dbReference type="NCBIfam" id="NF000596">
    <property type="entry name" value="PRK00015.1-4"/>
    <property type="match status" value="1"/>
</dbReference>
<comment type="catalytic activity">
    <reaction evidence="14">
        <text>a lipid X + a UDP-2-N,3-O-bis[(3R)-3-hydroxyacyl]-alpha-D-glucosamine = a lipid A disaccharide + UDP + H(+)</text>
        <dbReference type="Rhea" id="RHEA:67828"/>
        <dbReference type="ChEBI" id="CHEBI:15378"/>
        <dbReference type="ChEBI" id="CHEBI:58223"/>
        <dbReference type="ChEBI" id="CHEBI:137748"/>
        <dbReference type="ChEBI" id="CHEBI:176338"/>
        <dbReference type="ChEBI" id="CHEBI:176343"/>
        <dbReference type="EC" id="2.4.1.182"/>
    </reaction>
</comment>
<evidence type="ECO:0000256" key="5">
    <source>
        <dbReference type="ARBA" id="ARBA00022556"/>
    </source>
</evidence>
<dbReference type="PANTHER" id="PTHR30372">
    <property type="entry name" value="LIPID-A-DISACCHARIDE SYNTHASE"/>
    <property type="match status" value="1"/>
</dbReference>
<comment type="function">
    <text evidence="16">Endonuclease that specifically degrades the RNA of RNA-DNA hybrids.</text>
</comment>
<keyword evidence="8" id="KW-0808">Transferase</keyword>
<keyword evidence="12 15" id="KW-0378">Hydrolase</keyword>
<dbReference type="GO" id="GO:0032259">
    <property type="term" value="P:methylation"/>
    <property type="evidence" value="ECO:0007669"/>
    <property type="project" value="UniProtKB-KW"/>
</dbReference>
<dbReference type="InterPro" id="IPR003835">
    <property type="entry name" value="Glyco_trans_19"/>
</dbReference>
<dbReference type="EMBL" id="JAAAIN010000016">
    <property type="protein sequence ID" value="KAG0322919.1"/>
    <property type="molecule type" value="Genomic_DNA"/>
</dbReference>
<evidence type="ECO:0000256" key="3">
    <source>
        <dbReference type="ARBA" id="ARBA00022490"/>
    </source>
</evidence>
<dbReference type="Pfam" id="PF01351">
    <property type="entry name" value="RNase_HII"/>
    <property type="match status" value="1"/>
</dbReference>
<evidence type="ECO:0000256" key="14">
    <source>
        <dbReference type="ARBA" id="ARBA00048975"/>
    </source>
</evidence>
<evidence type="ECO:0000256" key="12">
    <source>
        <dbReference type="ARBA" id="ARBA00022801"/>
    </source>
</evidence>
<dbReference type="OrthoDB" id="2382570at2759"/>
<dbReference type="AlphaFoldDB" id="A0A9P6RR45"/>
<evidence type="ECO:0000259" key="17">
    <source>
        <dbReference type="PROSITE" id="PS51975"/>
    </source>
</evidence>
<dbReference type="SUPFAM" id="SSF75217">
    <property type="entry name" value="alpha/beta knot"/>
    <property type="match status" value="1"/>
</dbReference>